<comment type="caution">
    <text evidence="8">The sequence shown here is derived from an EMBL/GenBank/DDBJ whole genome shotgun (WGS) entry which is preliminary data.</text>
</comment>
<evidence type="ECO:0000313" key="9">
    <source>
        <dbReference type="Proteomes" id="UP000672657"/>
    </source>
</evidence>
<dbReference type="Gene3D" id="1.10.443.10">
    <property type="entry name" value="Intergrase catalytic core"/>
    <property type="match status" value="1"/>
</dbReference>
<dbReference type="PANTHER" id="PTHR30629">
    <property type="entry name" value="PROPHAGE INTEGRASE"/>
    <property type="match status" value="1"/>
</dbReference>
<dbReference type="SUPFAM" id="SSF54171">
    <property type="entry name" value="DNA-binding domain"/>
    <property type="match status" value="1"/>
</dbReference>
<keyword evidence="4" id="KW-0233">DNA recombination</keyword>
<keyword evidence="9" id="KW-1185">Reference proteome</keyword>
<protein>
    <recommendedName>
        <fullName evidence="10">Integrase</fullName>
    </recommendedName>
</protein>
<evidence type="ECO:0008006" key="10">
    <source>
        <dbReference type="Google" id="ProtNLM"/>
    </source>
</evidence>
<evidence type="ECO:0000256" key="5">
    <source>
        <dbReference type="PROSITE-ProRule" id="PRU01248"/>
    </source>
</evidence>
<name>A0ABM8TBQ8_9BURK</name>
<evidence type="ECO:0000256" key="4">
    <source>
        <dbReference type="ARBA" id="ARBA00023172"/>
    </source>
</evidence>
<reference evidence="8 9" key="1">
    <citation type="submission" date="2021-03" db="EMBL/GenBank/DDBJ databases">
        <authorList>
            <person name="Peeters C."/>
        </authorList>
    </citation>
    <scope>NUCLEOTIDE SEQUENCE [LARGE SCALE GENOMIC DNA]</scope>
    <source>
        <strain evidence="8 9">LMG 26411</strain>
    </source>
</reference>
<dbReference type="Pfam" id="PF09003">
    <property type="entry name" value="Arm-DNA-bind_1"/>
    <property type="match status" value="1"/>
</dbReference>
<proteinExistence type="inferred from homology"/>
<keyword evidence="3 5" id="KW-0238">DNA-binding</keyword>
<evidence type="ECO:0000259" key="7">
    <source>
        <dbReference type="PROSITE" id="PS51900"/>
    </source>
</evidence>
<evidence type="ECO:0000256" key="3">
    <source>
        <dbReference type="ARBA" id="ARBA00023125"/>
    </source>
</evidence>
<dbReference type="InterPro" id="IPR044068">
    <property type="entry name" value="CB"/>
</dbReference>
<dbReference type="SUPFAM" id="SSF56349">
    <property type="entry name" value="DNA breaking-rejoining enzymes"/>
    <property type="match status" value="1"/>
</dbReference>
<sequence>MAARPRSAKRRNWPVNLYQNGAGYFYFRDPESKKDFGLGRDQAKAFQEARVVNAEIARRTKHTSLLDRIRKPNGKTLAQWAPEYLKAYEDNRAPTAKTMQTVKSGVRAALAAPFASKDLPAITTKDVAEYIATAVQERGANMAKLIRKTLLDMFREAETVGLIENGKNPVSVTRTPKFDVERSRLTLDQFQAVYAAALKLEPWVARCLELALLTGQRREDIAGLQFADATEGFLHVIQSKTGAKLRIPLSIRLDVLNMTLDECIKRARDAVVSKSILHYSRRNRMRKAGTPVRADALTKVFQELREDAELTWEDGKNPATFHELRSLSARLYTEQYGEDLAQVIMGHKTAAMTEMYRDTRGAEWVEVRVSG</sequence>
<dbReference type="PROSITE" id="PS51898">
    <property type="entry name" value="TYR_RECOMBINASE"/>
    <property type="match status" value="1"/>
</dbReference>
<dbReference type="InterPro" id="IPR013762">
    <property type="entry name" value="Integrase-like_cat_sf"/>
</dbReference>
<dbReference type="InterPro" id="IPR011010">
    <property type="entry name" value="DNA_brk_join_enz"/>
</dbReference>
<dbReference type="InterPro" id="IPR010998">
    <property type="entry name" value="Integrase_recombinase_N"/>
</dbReference>
<organism evidence="8 9">
    <name type="scientific">Cupriavidus numazuensis</name>
    <dbReference type="NCBI Taxonomy" id="221992"/>
    <lineage>
        <taxon>Bacteria</taxon>
        <taxon>Pseudomonadati</taxon>
        <taxon>Pseudomonadota</taxon>
        <taxon>Betaproteobacteria</taxon>
        <taxon>Burkholderiales</taxon>
        <taxon>Burkholderiaceae</taxon>
        <taxon>Cupriavidus</taxon>
    </lineage>
</organism>
<feature type="domain" description="Core-binding (CB)" evidence="7">
    <location>
        <begin position="75"/>
        <end position="158"/>
    </location>
</feature>
<dbReference type="Pfam" id="PF00589">
    <property type="entry name" value="Phage_integrase"/>
    <property type="match status" value="1"/>
</dbReference>
<feature type="domain" description="Tyr recombinase" evidence="6">
    <location>
        <begin position="180"/>
        <end position="369"/>
    </location>
</feature>
<dbReference type="InterPro" id="IPR016177">
    <property type="entry name" value="DNA-bd_dom_sf"/>
</dbReference>
<evidence type="ECO:0000256" key="1">
    <source>
        <dbReference type="ARBA" id="ARBA00008857"/>
    </source>
</evidence>
<dbReference type="Gene3D" id="1.10.150.130">
    <property type="match status" value="1"/>
</dbReference>
<evidence type="ECO:0000259" key="6">
    <source>
        <dbReference type="PROSITE" id="PS51898"/>
    </source>
</evidence>
<dbReference type="EMBL" id="CAJPVI010000002">
    <property type="protein sequence ID" value="CAG2132151.1"/>
    <property type="molecule type" value="Genomic_DNA"/>
</dbReference>
<gene>
    <name evidence="8" type="ORF">LMG26411_00566</name>
</gene>
<accession>A0ABM8TBQ8</accession>
<comment type="similarity">
    <text evidence="1">Belongs to the 'phage' integrase family.</text>
</comment>
<dbReference type="Gene3D" id="3.30.160.60">
    <property type="entry name" value="Classic Zinc Finger"/>
    <property type="match status" value="1"/>
</dbReference>
<dbReference type="InterPro" id="IPR002104">
    <property type="entry name" value="Integrase_catalytic"/>
</dbReference>
<evidence type="ECO:0000313" key="8">
    <source>
        <dbReference type="EMBL" id="CAG2132151.1"/>
    </source>
</evidence>
<dbReference type="PANTHER" id="PTHR30629:SF2">
    <property type="entry name" value="PROPHAGE INTEGRASE INTS-RELATED"/>
    <property type="match status" value="1"/>
</dbReference>
<dbReference type="RefSeq" id="WP_211951785.1">
    <property type="nucleotide sequence ID" value="NZ_CAJPVI010000002.1"/>
</dbReference>
<keyword evidence="2" id="KW-0229">DNA integration</keyword>
<dbReference type="PROSITE" id="PS51900">
    <property type="entry name" value="CB"/>
    <property type="match status" value="1"/>
</dbReference>
<dbReference type="InterPro" id="IPR050808">
    <property type="entry name" value="Phage_Integrase"/>
</dbReference>
<dbReference type="InterPro" id="IPR015094">
    <property type="entry name" value="Integrase_lambda-typ_DNA-bd_N"/>
</dbReference>
<evidence type="ECO:0000256" key="2">
    <source>
        <dbReference type="ARBA" id="ARBA00022908"/>
    </source>
</evidence>
<dbReference type="Proteomes" id="UP000672657">
    <property type="component" value="Unassembled WGS sequence"/>
</dbReference>